<dbReference type="InterPro" id="IPR017321">
    <property type="entry name" value="Hist_deAcase_II_yeast"/>
</dbReference>
<dbReference type="InterPro" id="IPR023696">
    <property type="entry name" value="Ureohydrolase_dom_sf"/>
</dbReference>
<dbReference type="PANTHER" id="PTHR10625:SF5">
    <property type="entry name" value="HISTONE DEACETYLASE"/>
    <property type="match status" value="1"/>
</dbReference>
<dbReference type="RefSeq" id="XP_049178966.1">
    <property type="nucleotide sequence ID" value="XM_049325382.1"/>
</dbReference>
<name>A0AAI9WWZ3_9ASCO</name>
<evidence type="ECO:0000256" key="2">
    <source>
        <dbReference type="ARBA" id="ARBA00007738"/>
    </source>
</evidence>
<dbReference type="Gene3D" id="3.40.800.20">
    <property type="entry name" value="Histone deacetylase domain"/>
    <property type="match status" value="1"/>
</dbReference>
<evidence type="ECO:0000313" key="15">
    <source>
        <dbReference type="EMBL" id="KAI3403219.2"/>
    </source>
</evidence>
<evidence type="ECO:0000313" key="16">
    <source>
        <dbReference type="Proteomes" id="UP001202479"/>
    </source>
</evidence>
<feature type="compositionally biased region" description="Basic and acidic residues" evidence="12">
    <location>
        <begin position="111"/>
        <end position="131"/>
    </location>
</feature>
<dbReference type="GO" id="GO:0000118">
    <property type="term" value="C:histone deacetylase complex"/>
    <property type="evidence" value="ECO:0007669"/>
    <property type="project" value="TreeGrafter"/>
</dbReference>
<dbReference type="PRINTS" id="PR01270">
    <property type="entry name" value="HDASUPER"/>
</dbReference>
<dbReference type="InterPro" id="IPR019154">
    <property type="entry name" value="Arb2-like_domain"/>
</dbReference>
<reference evidence="15" key="1">
    <citation type="journal article" date="2022" name="DNA Res.">
        <title>Genome analysis of five recently described species of the CUG-Ser clade uncovers Candida theae as a new hybrid lineage with pathogenic potential in the Candida parapsilosis species complex.</title>
        <authorList>
            <person name="Mixao V."/>
            <person name="Del Olmo V."/>
            <person name="Hegedusova E."/>
            <person name="Saus E."/>
            <person name="Pryszcz L."/>
            <person name="Cillingova A."/>
            <person name="Nosek J."/>
            <person name="Gabaldon T."/>
        </authorList>
    </citation>
    <scope>NUCLEOTIDE SEQUENCE</scope>
    <source>
        <strain evidence="15">CBS 10844</strain>
    </source>
</reference>
<evidence type="ECO:0000256" key="4">
    <source>
        <dbReference type="ARBA" id="ARBA00022491"/>
    </source>
</evidence>
<keyword evidence="16" id="KW-1185">Reference proteome</keyword>
<dbReference type="Pfam" id="PF00850">
    <property type="entry name" value="Hist_deacetyl"/>
    <property type="match status" value="1"/>
</dbReference>
<evidence type="ECO:0000256" key="8">
    <source>
        <dbReference type="ARBA" id="ARBA00023163"/>
    </source>
</evidence>
<evidence type="ECO:0000256" key="5">
    <source>
        <dbReference type="ARBA" id="ARBA00022801"/>
    </source>
</evidence>
<evidence type="ECO:0000256" key="9">
    <source>
        <dbReference type="ARBA" id="ARBA00023242"/>
    </source>
</evidence>
<evidence type="ECO:0000256" key="1">
    <source>
        <dbReference type="ARBA" id="ARBA00004123"/>
    </source>
</evidence>
<evidence type="ECO:0000256" key="3">
    <source>
        <dbReference type="ARBA" id="ARBA00012111"/>
    </source>
</evidence>
<dbReference type="GO" id="GO:0040029">
    <property type="term" value="P:epigenetic regulation of gene expression"/>
    <property type="evidence" value="ECO:0007669"/>
    <property type="project" value="TreeGrafter"/>
</dbReference>
<accession>A0AAI9WWZ3</accession>
<dbReference type="FunFam" id="3.40.800.20:FF:000005">
    <property type="entry name" value="histone deacetylase 6"/>
    <property type="match status" value="1"/>
</dbReference>
<sequence>MLEPEDKVISRDDVVLVSHQDSAAQQDIKIESSKEPAVAVAVEPTPSEDIGIQQELPDQADNGIDVKDIEVKLEENDDDRGRGLSLTEKSKFREENSNFSSHIDASSLEPPTKKIKAETKTGVKEEEERGGEGGGEGEGEGGGEEEGQSISNGSTEGSDEVVKTAAQTRPIIVQPPAKPQLFYTPLKTGLVYDVRMRYHAKIFTSYFEYTDPHPEDPRRIYRIYKRLVEAGLVSDFSLSGIDELGPFIQKIPIREATMEEIFEVHSERLLQQIKATETMTKEELLKETAAGDSIYVNNDSYFSAKLSCGGTIEACKAVIEGKVKNSLAAVRPPGHHAEPDEPAGFCLFSNVAVAAKNILKSYPESVRRIVIVDWDIHHGNGTQKSFYDDPRVLYISLHRYENGKFYPGTKYGGADMVGEGAGKGYNINIPWRSFGVKDADYVYAFNRVVIPIILEFDPDLVIVSSGFDAAEGDPIGCCHVSPAGYGYMTHMLKGIAKGKLAVILEGGYNLDAISESALAVTKVLIGEPPENTIKTQPHPDTIEVIDEVIKIQSKYWECLSHGVPKTSFDDIYDLPGLDKNRYKLTNIADPIRSYQTAEACNKRQFITIPIMNEKSSDSRNAYFTCDLPEQIEDLVIASPDIYECSSIVITIHDPPEIWAYINPTNGVIESNSTIVLEQPLFQIMDKVAKEKDKENTDKVGYIDINIPSFQLPIPGLSTTYESSYNPTIFAQEILLYIWDNYIAYFQRLKKIIFVGFGDAYQSIIHLFSKRPSSEIKNLVKFTVAFLNRTALKPLVPVMDESMIEWFYHKSTIFTSCYNSCWNSSSSSSSSNGFHSGATNGDANGSSDELKKPRRKFGRVLKANADNLFDIINEKLDEGVDNILDSIEDYTSSDE</sequence>
<dbReference type="InterPro" id="IPR023801">
    <property type="entry name" value="His_deacetylse_dom"/>
</dbReference>
<comment type="catalytic activity">
    <reaction evidence="10">
        <text>N(6)-acetyl-L-lysyl-[histone] + H2O = L-lysyl-[histone] + acetate</text>
        <dbReference type="Rhea" id="RHEA:58196"/>
        <dbReference type="Rhea" id="RHEA-COMP:9845"/>
        <dbReference type="Rhea" id="RHEA-COMP:11338"/>
        <dbReference type="ChEBI" id="CHEBI:15377"/>
        <dbReference type="ChEBI" id="CHEBI:29969"/>
        <dbReference type="ChEBI" id="CHEBI:30089"/>
        <dbReference type="ChEBI" id="CHEBI:61930"/>
        <dbReference type="EC" id="3.5.1.98"/>
    </reaction>
</comment>
<feature type="domain" description="Histone deacetylase" evidence="13">
    <location>
        <begin position="213"/>
        <end position="524"/>
    </location>
</feature>
<dbReference type="EC" id="3.5.1.98" evidence="3"/>
<evidence type="ECO:0000259" key="13">
    <source>
        <dbReference type="Pfam" id="PF00850"/>
    </source>
</evidence>
<dbReference type="GO" id="GO:0141221">
    <property type="term" value="F:histone deacetylase activity, hydrolytic mechanism"/>
    <property type="evidence" value="ECO:0007669"/>
    <property type="project" value="UniProtKB-EC"/>
</dbReference>
<feature type="region of interest" description="Disordered" evidence="12">
    <location>
        <begin position="45"/>
        <end position="163"/>
    </location>
</feature>
<keyword evidence="5" id="KW-0378">Hydrolase</keyword>
<feature type="compositionally biased region" description="Acidic residues" evidence="12">
    <location>
        <begin position="135"/>
        <end position="147"/>
    </location>
</feature>
<keyword evidence="8" id="KW-0804">Transcription</keyword>
<evidence type="ECO:0000259" key="14">
    <source>
        <dbReference type="Pfam" id="PF09757"/>
    </source>
</evidence>
<dbReference type="InterPro" id="IPR037138">
    <property type="entry name" value="His_deacetylse_dom_sf"/>
</dbReference>
<dbReference type="GeneID" id="73381604"/>
<dbReference type="Proteomes" id="UP001202479">
    <property type="component" value="Unassembled WGS sequence"/>
</dbReference>
<feature type="domain" description="Arb2-like" evidence="14">
    <location>
        <begin position="587"/>
        <end position="826"/>
    </location>
</feature>
<dbReference type="AlphaFoldDB" id="A0AAI9WWZ3"/>
<evidence type="ECO:0000256" key="7">
    <source>
        <dbReference type="ARBA" id="ARBA00023015"/>
    </source>
</evidence>
<dbReference type="PANTHER" id="PTHR10625">
    <property type="entry name" value="HISTONE DEACETYLASE HDAC1-RELATED"/>
    <property type="match status" value="1"/>
</dbReference>
<dbReference type="SUPFAM" id="SSF52768">
    <property type="entry name" value="Arginase/deacetylase"/>
    <property type="match status" value="1"/>
</dbReference>
<comment type="subcellular location">
    <subcellularLocation>
        <location evidence="1">Nucleus</location>
    </subcellularLocation>
</comment>
<evidence type="ECO:0000256" key="11">
    <source>
        <dbReference type="ARBA" id="ARBA00068004"/>
    </source>
</evidence>
<dbReference type="InterPro" id="IPR000286">
    <property type="entry name" value="HDACs"/>
</dbReference>
<organism evidence="15 16">
    <name type="scientific">Candida oxycetoniae</name>
    <dbReference type="NCBI Taxonomy" id="497107"/>
    <lineage>
        <taxon>Eukaryota</taxon>
        <taxon>Fungi</taxon>
        <taxon>Dikarya</taxon>
        <taxon>Ascomycota</taxon>
        <taxon>Saccharomycotina</taxon>
        <taxon>Pichiomycetes</taxon>
        <taxon>Debaryomycetaceae</taxon>
        <taxon>Candida/Lodderomyces clade</taxon>
        <taxon>Candida</taxon>
    </lineage>
</organism>
<protein>
    <recommendedName>
        <fullName evidence="11">Histone deacetylase HDA1</fullName>
        <ecNumber evidence="3">3.5.1.98</ecNumber>
    </recommendedName>
</protein>
<keyword evidence="4" id="KW-0678">Repressor</keyword>
<evidence type="ECO:0000256" key="10">
    <source>
        <dbReference type="ARBA" id="ARBA00048287"/>
    </source>
</evidence>
<keyword evidence="9" id="KW-0539">Nucleus</keyword>
<dbReference type="PIRSF" id="PIRSF037919">
    <property type="entry name" value="HDAC_II_yeast"/>
    <property type="match status" value="1"/>
</dbReference>
<comment type="similarity">
    <text evidence="2">Belongs to the histone deacetylase family. HD type 2 subfamily.</text>
</comment>
<evidence type="ECO:0000256" key="12">
    <source>
        <dbReference type="SAM" id="MobiDB-lite"/>
    </source>
</evidence>
<keyword evidence="7" id="KW-0805">Transcription regulation</keyword>
<feature type="compositionally biased region" description="Basic and acidic residues" evidence="12">
    <location>
        <begin position="64"/>
        <end position="96"/>
    </location>
</feature>
<comment type="caution">
    <text evidence="15">The sequence shown here is derived from an EMBL/GenBank/DDBJ whole genome shotgun (WGS) entry which is preliminary data.</text>
</comment>
<keyword evidence="6" id="KW-0156">Chromatin regulator</keyword>
<evidence type="ECO:0000256" key="6">
    <source>
        <dbReference type="ARBA" id="ARBA00022853"/>
    </source>
</evidence>
<dbReference type="EMBL" id="JAHUZD010000135">
    <property type="protein sequence ID" value="KAI3403219.2"/>
    <property type="molecule type" value="Genomic_DNA"/>
</dbReference>
<dbReference type="Pfam" id="PF09757">
    <property type="entry name" value="Arb2-like"/>
    <property type="match status" value="1"/>
</dbReference>
<proteinExistence type="inferred from homology"/>
<gene>
    <name evidence="15" type="ORF">KGF56_003989</name>
</gene>